<organism evidence="8">
    <name type="scientific">Prosthecochloris aestuarii</name>
    <dbReference type="NCBI Taxonomy" id="1102"/>
    <lineage>
        <taxon>Bacteria</taxon>
        <taxon>Pseudomonadati</taxon>
        <taxon>Chlorobiota</taxon>
        <taxon>Chlorobiia</taxon>
        <taxon>Chlorobiales</taxon>
        <taxon>Chlorobiaceae</taxon>
        <taxon>Prosthecochloris</taxon>
    </lineage>
</organism>
<comment type="subcellular location">
    <subcellularLocation>
        <location evidence="7">Cell membrane</location>
        <topology evidence="7">Peripheral membrane protein</topology>
    </subcellularLocation>
    <subcellularLocation>
        <location evidence="1">Membrane</location>
    </subcellularLocation>
</comment>
<keyword evidence="7" id="KW-1003">Cell membrane</keyword>
<accession>A0A831SSJ6</accession>
<dbReference type="GO" id="GO:0046933">
    <property type="term" value="F:proton-transporting ATP synthase activity, rotational mechanism"/>
    <property type="evidence" value="ECO:0007669"/>
    <property type="project" value="UniProtKB-UniRule"/>
</dbReference>
<gene>
    <name evidence="7" type="primary">atpH</name>
    <name evidence="8" type="ORF">ENN50_01430</name>
</gene>
<dbReference type="SUPFAM" id="SSF47928">
    <property type="entry name" value="N-terminal domain of the delta subunit of the F1F0-ATP synthase"/>
    <property type="match status" value="1"/>
</dbReference>
<evidence type="ECO:0000256" key="4">
    <source>
        <dbReference type="ARBA" id="ARBA00023065"/>
    </source>
</evidence>
<dbReference type="PANTHER" id="PTHR11910">
    <property type="entry name" value="ATP SYNTHASE DELTA CHAIN"/>
    <property type="match status" value="1"/>
</dbReference>
<evidence type="ECO:0000313" key="8">
    <source>
        <dbReference type="EMBL" id="HED30358.1"/>
    </source>
</evidence>
<proteinExistence type="inferred from homology"/>
<evidence type="ECO:0000256" key="6">
    <source>
        <dbReference type="ARBA" id="ARBA00023310"/>
    </source>
</evidence>
<name>A0A831SSJ6_PROAE</name>
<keyword evidence="2 7" id="KW-0813">Transport</keyword>
<protein>
    <recommendedName>
        <fullName evidence="7">ATP synthase subunit delta</fullName>
    </recommendedName>
    <alternativeName>
        <fullName evidence="7">ATP synthase F(1) sector subunit delta</fullName>
    </alternativeName>
    <alternativeName>
        <fullName evidence="7">F-type ATPase subunit delta</fullName>
        <shortName evidence="7">F-ATPase subunit delta</shortName>
    </alternativeName>
</protein>
<dbReference type="NCBIfam" id="TIGR01145">
    <property type="entry name" value="ATP_synt_delta"/>
    <property type="match status" value="1"/>
</dbReference>
<dbReference type="AlphaFoldDB" id="A0A831SSJ6"/>
<comment type="function">
    <text evidence="7">F(1)F(0) ATP synthase produces ATP from ADP in the presence of a proton or sodium gradient. F-type ATPases consist of two structural domains, F(1) containing the extramembraneous catalytic core and F(0) containing the membrane proton channel, linked together by a central stalk and a peripheral stalk. During catalysis, ATP synthesis in the catalytic domain of F(1) is coupled via a rotary mechanism of the central stalk subunits to proton translocation.</text>
</comment>
<dbReference type="Proteomes" id="UP000886335">
    <property type="component" value="Unassembled WGS sequence"/>
</dbReference>
<evidence type="ECO:0000256" key="3">
    <source>
        <dbReference type="ARBA" id="ARBA00022781"/>
    </source>
</evidence>
<sequence>MSSAIASRRYATALLDVAQERGVTEEVERDLELMRETVAGSHELAVVLKSPLIKGDAKARVLKEIFSGKLNQTTVLFIELICRKKRADHLLQMIGEFSALRDERAGLVNVDVKSAVRLEDSQAKELSNALASYTGKKVRARLSLDEQMLGGISVKIGDTILDGSVRHQLELLKGSLAGSH</sequence>
<keyword evidence="5 7" id="KW-0472">Membrane</keyword>
<dbReference type="Gene3D" id="1.10.520.20">
    <property type="entry name" value="N-terminal domain of the delta subunit of the F1F0-ATP synthase"/>
    <property type="match status" value="1"/>
</dbReference>
<keyword evidence="3 7" id="KW-0375">Hydrogen ion transport</keyword>
<dbReference type="EMBL" id="DSBW01000032">
    <property type="protein sequence ID" value="HED30358.1"/>
    <property type="molecule type" value="Genomic_DNA"/>
</dbReference>
<dbReference type="HAMAP" id="MF_01416">
    <property type="entry name" value="ATP_synth_delta_bact"/>
    <property type="match status" value="1"/>
</dbReference>
<evidence type="ECO:0000256" key="5">
    <source>
        <dbReference type="ARBA" id="ARBA00023136"/>
    </source>
</evidence>
<dbReference type="GO" id="GO:0005886">
    <property type="term" value="C:plasma membrane"/>
    <property type="evidence" value="ECO:0007669"/>
    <property type="project" value="UniProtKB-SubCell"/>
</dbReference>
<comment type="function">
    <text evidence="7">This protein is part of the stalk that links CF(0) to CF(1). It either transmits conformational changes from CF(0) to CF(1) or is implicated in proton conduction.</text>
</comment>
<keyword evidence="4 7" id="KW-0406">Ion transport</keyword>
<comment type="caution">
    <text evidence="8">The sequence shown here is derived from an EMBL/GenBank/DDBJ whole genome shotgun (WGS) entry which is preliminary data.</text>
</comment>
<dbReference type="InterPro" id="IPR026015">
    <property type="entry name" value="ATP_synth_OSCP/delta_N_sf"/>
</dbReference>
<comment type="subunit">
    <text evidence="7">F-type ATPases have 2 components, F(1) - the catalytic core - and F(0) - the membrane proton channel. F(1) has five subunits: alpha(3), beta(3), gamma(1), delta(1), epsilon(1). F(0) has three main subunits: a(1), b(2) and c(10-14). The alpha and beta chains form an alternating ring which encloses part of the gamma chain. F(1) is attached to F(0) by a central stalk formed by the gamma and epsilon chains, while a peripheral stalk is formed by the delta and b chains.</text>
</comment>
<reference evidence="8" key="1">
    <citation type="journal article" date="2020" name="mSystems">
        <title>Genome- and Community-Level Interaction Insights into Carbon Utilization and Element Cycling Functions of Hydrothermarchaeota in Hydrothermal Sediment.</title>
        <authorList>
            <person name="Zhou Z."/>
            <person name="Liu Y."/>
            <person name="Xu W."/>
            <person name="Pan J."/>
            <person name="Luo Z.H."/>
            <person name="Li M."/>
        </authorList>
    </citation>
    <scope>NUCLEOTIDE SEQUENCE [LARGE SCALE GENOMIC DNA]</scope>
    <source>
        <strain evidence="8">SpSt-1181</strain>
    </source>
</reference>
<dbReference type="GO" id="GO:0045259">
    <property type="term" value="C:proton-transporting ATP synthase complex"/>
    <property type="evidence" value="ECO:0007669"/>
    <property type="project" value="UniProtKB-KW"/>
</dbReference>
<comment type="similarity">
    <text evidence="7">Belongs to the ATPase delta chain family.</text>
</comment>
<dbReference type="Pfam" id="PF00213">
    <property type="entry name" value="OSCP"/>
    <property type="match status" value="1"/>
</dbReference>
<evidence type="ECO:0000256" key="1">
    <source>
        <dbReference type="ARBA" id="ARBA00004370"/>
    </source>
</evidence>
<dbReference type="PRINTS" id="PR00125">
    <property type="entry name" value="ATPASEDELTA"/>
</dbReference>
<keyword evidence="6 7" id="KW-0066">ATP synthesis</keyword>
<evidence type="ECO:0000256" key="2">
    <source>
        <dbReference type="ARBA" id="ARBA00022448"/>
    </source>
</evidence>
<keyword evidence="7" id="KW-0139">CF(1)</keyword>
<dbReference type="InterPro" id="IPR000711">
    <property type="entry name" value="ATPase_OSCP/dsu"/>
</dbReference>
<evidence type="ECO:0000256" key="7">
    <source>
        <dbReference type="HAMAP-Rule" id="MF_01416"/>
    </source>
</evidence>